<feature type="compositionally biased region" description="Gly residues" evidence="1">
    <location>
        <begin position="414"/>
        <end position="438"/>
    </location>
</feature>
<feature type="transmembrane region" description="Helical" evidence="2">
    <location>
        <begin position="184"/>
        <end position="209"/>
    </location>
</feature>
<dbReference type="Proteomes" id="UP000198765">
    <property type="component" value="Chromosome I"/>
</dbReference>
<accession>A0A1A8Z9A6</accession>
<evidence type="ECO:0000313" key="4">
    <source>
        <dbReference type="Proteomes" id="UP000198765"/>
    </source>
</evidence>
<feature type="compositionally biased region" description="Low complexity" evidence="1">
    <location>
        <begin position="392"/>
        <end position="413"/>
    </location>
</feature>
<proteinExistence type="predicted"/>
<evidence type="ECO:0008006" key="5">
    <source>
        <dbReference type="Google" id="ProtNLM"/>
    </source>
</evidence>
<feature type="transmembrane region" description="Helical" evidence="2">
    <location>
        <begin position="96"/>
        <end position="119"/>
    </location>
</feature>
<evidence type="ECO:0000313" key="3">
    <source>
        <dbReference type="EMBL" id="SBT40385.1"/>
    </source>
</evidence>
<evidence type="ECO:0000256" key="1">
    <source>
        <dbReference type="SAM" id="MobiDB-lite"/>
    </source>
</evidence>
<sequence length="483" mass="47021">MPFCNPFVPTTCAGVIADGINAPGAVRDSLVNTVLDGLASAVKEAIEWVARLLTSWTLIPSNSLCPTTGSDPGRWASDWVAQCNDAGGPAQQLRGFMLPVTILLLVCGLIGQGITIVITRKGEPLLQAVRGIWNTALWGSVGVAGTHLVLKVGDSYSMWLLNEAIFKDSNKPPNETMSAALGGLLLPGAAIAPFVMILVGIVVILAAVVQTILMVFREGSVIVLAGLLQLAAAGTVTRGTSQMFQKTLGWSLALALYKPAAVSVYATSFVMMRGNGRDWLMGLGMLALSIIALPALMKFFTIFTGSVASGGGGLGMAGAGAAAGLHAASSVRGAIGGHSAGDHARYMDSQGPGSGGGSSGSGPTGAMPTPTMPPPTGGSGSATGNAPKVANGSATAGGPAGPVAPTTTVPAGTGATGSAGAAAGGAGVGGAAAGGGTAAAGAATGPAAPVVIGAALVAQAGVTAAKAGANTASSAMQEGSSPS</sequence>
<keyword evidence="2" id="KW-0472">Membrane</keyword>
<keyword evidence="2" id="KW-1133">Transmembrane helix</keyword>
<organism evidence="3 4">
    <name type="scientific">Micromonospora narathiwatensis</name>
    <dbReference type="NCBI Taxonomy" id="299146"/>
    <lineage>
        <taxon>Bacteria</taxon>
        <taxon>Bacillati</taxon>
        <taxon>Actinomycetota</taxon>
        <taxon>Actinomycetes</taxon>
        <taxon>Micromonosporales</taxon>
        <taxon>Micromonosporaceae</taxon>
        <taxon>Micromonospora</taxon>
    </lineage>
</organism>
<feature type="transmembrane region" description="Helical" evidence="2">
    <location>
        <begin position="221"/>
        <end position="241"/>
    </location>
</feature>
<feature type="transmembrane region" description="Helical" evidence="2">
    <location>
        <begin position="247"/>
        <end position="267"/>
    </location>
</feature>
<gene>
    <name evidence="3" type="ORF">GA0070621_0949</name>
</gene>
<keyword evidence="4" id="KW-1185">Reference proteome</keyword>
<feature type="compositionally biased region" description="Gly residues" evidence="1">
    <location>
        <begin position="352"/>
        <end position="363"/>
    </location>
</feature>
<protein>
    <recommendedName>
        <fullName evidence="5">TrbL/VirB6 plasmid conjugal transfer protein</fullName>
    </recommendedName>
</protein>
<reference evidence="3 4" key="1">
    <citation type="submission" date="2016-06" db="EMBL/GenBank/DDBJ databases">
        <authorList>
            <person name="Kjaerup R.B."/>
            <person name="Dalgaard T.S."/>
            <person name="Juul-Madsen H.R."/>
        </authorList>
    </citation>
    <scope>NUCLEOTIDE SEQUENCE [LARGE SCALE GENOMIC DNA]</scope>
    <source>
        <strain evidence="3 4">DSM 45248</strain>
    </source>
</reference>
<feature type="transmembrane region" description="Helical" evidence="2">
    <location>
        <begin position="279"/>
        <end position="297"/>
    </location>
</feature>
<name>A0A1A8Z9A6_9ACTN</name>
<dbReference type="EMBL" id="LT594324">
    <property type="protein sequence ID" value="SBT40385.1"/>
    <property type="molecule type" value="Genomic_DNA"/>
</dbReference>
<feature type="region of interest" description="Disordered" evidence="1">
    <location>
        <begin position="339"/>
        <end position="443"/>
    </location>
</feature>
<dbReference type="PATRIC" id="fig|299146.4.peg.973"/>
<feature type="transmembrane region" description="Helical" evidence="2">
    <location>
        <begin position="131"/>
        <end position="150"/>
    </location>
</feature>
<keyword evidence="2" id="KW-0812">Transmembrane</keyword>
<dbReference type="AlphaFoldDB" id="A0A1A8Z9A6"/>
<evidence type="ECO:0000256" key="2">
    <source>
        <dbReference type="SAM" id="Phobius"/>
    </source>
</evidence>